<accession>A0A8S1IY16</accession>
<dbReference type="InterPro" id="IPR008271">
    <property type="entry name" value="Ser/Thr_kinase_AS"/>
</dbReference>
<organism evidence="2 3">
    <name type="scientific">Ostreobium quekettii</name>
    <dbReference type="NCBI Taxonomy" id="121088"/>
    <lineage>
        <taxon>Eukaryota</taxon>
        <taxon>Viridiplantae</taxon>
        <taxon>Chlorophyta</taxon>
        <taxon>core chlorophytes</taxon>
        <taxon>Ulvophyceae</taxon>
        <taxon>TCBD clade</taxon>
        <taxon>Bryopsidales</taxon>
        <taxon>Ostreobineae</taxon>
        <taxon>Ostreobiaceae</taxon>
        <taxon>Ostreobium</taxon>
    </lineage>
</organism>
<dbReference type="PROSITE" id="PS00108">
    <property type="entry name" value="PROTEIN_KINASE_ST"/>
    <property type="match status" value="1"/>
</dbReference>
<dbReference type="Proteomes" id="UP000708148">
    <property type="component" value="Unassembled WGS sequence"/>
</dbReference>
<dbReference type="GO" id="GO:0005524">
    <property type="term" value="F:ATP binding"/>
    <property type="evidence" value="ECO:0007669"/>
    <property type="project" value="InterPro"/>
</dbReference>
<reference evidence="2" key="1">
    <citation type="submission" date="2020-12" db="EMBL/GenBank/DDBJ databases">
        <authorList>
            <person name="Iha C."/>
        </authorList>
    </citation>
    <scope>NUCLEOTIDE SEQUENCE</scope>
</reference>
<feature type="domain" description="Protein kinase" evidence="1">
    <location>
        <begin position="145"/>
        <end position="398"/>
    </location>
</feature>
<dbReference type="SMART" id="SM00220">
    <property type="entry name" value="S_TKc"/>
    <property type="match status" value="1"/>
</dbReference>
<dbReference type="InterPro" id="IPR000719">
    <property type="entry name" value="Prot_kinase_dom"/>
</dbReference>
<dbReference type="PROSITE" id="PS50011">
    <property type="entry name" value="PROTEIN_KINASE_DOM"/>
    <property type="match status" value="1"/>
</dbReference>
<evidence type="ECO:0000313" key="2">
    <source>
        <dbReference type="EMBL" id="CAD7698684.1"/>
    </source>
</evidence>
<sequence>MISGTGDDLRRTVASLQEYSDDTGLTGAKKGRENDGLWLRSGAWRRIGDESQVAGDVTETTGRDLRRYGEQTRDNSWLLGEGECSRLGGESALSPFEVISSDTRGLWALGSNGKEAQSDLNGWECRECLRHRWAPPILGIENVSVIEGGKCFSGAHGTVREGVWLEGPKSAHRVAIKTARGEDYTELLKKEFEILSSLPYHRNVVWVIGARLGGDPAIVEEWMDTNLEARMGDMTVHFTCMDILRIGLDVARGMSHLHDNGVTHFDIKPSNILLDREDGAKLADFTCSRRKLTSTISAEGRGTLGYVAPEILKHALRKGRFRAQGPKPHFPAEKIDVYSFGKVLLKCLTGDLRHAGSQAERARRSYPDLWDLICRCTAVDPVDRSTCREVVAALEGMVEGGGDWRAGRPREEIWLESTRL</sequence>
<gene>
    <name evidence="2" type="ORF">OSTQU699_LOCUS4045</name>
</gene>
<dbReference type="AlphaFoldDB" id="A0A8S1IY16"/>
<dbReference type="Pfam" id="PF00069">
    <property type="entry name" value="Pkinase"/>
    <property type="match status" value="1"/>
</dbReference>
<dbReference type="PANTHER" id="PTHR44329">
    <property type="entry name" value="SERINE/THREONINE-PROTEIN KINASE TNNI3K-RELATED"/>
    <property type="match status" value="1"/>
</dbReference>
<name>A0A8S1IY16_9CHLO</name>
<proteinExistence type="predicted"/>
<dbReference type="GO" id="GO:0004674">
    <property type="term" value="F:protein serine/threonine kinase activity"/>
    <property type="evidence" value="ECO:0007669"/>
    <property type="project" value="TreeGrafter"/>
</dbReference>
<evidence type="ECO:0000259" key="1">
    <source>
        <dbReference type="PROSITE" id="PS50011"/>
    </source>
</evidence>
<evidence type="ECO:0000313" key="3">
    <source>
        <dbReference type="Proteomes" id="UP000708148"/>
    </source>
</evidence>
<dbReference type="SUPFAM" id="SSF56112">
    <property type="entry name" value="Protein kinase-like (PK-like)"/>
    <property type="match status" value="1"/>
</dbReference>
<dbReference type="OrthoDB" id="540795at2759"/>
<comment type="caution">
    <text evidence="2">The sequence shown here is derived from an EMBL/GenBank/DDBJ whole genome shotgun (WGS) entry which is preliminary data.</text>
</comment>
<dbReference type="Gene3D" id="3.30.200.20">
    <property type="entry name" value="Phosphorylase Kinase, domain 1"/>
    <property type="match status" value="1"/>
</dbReference>
<dbReference type="InterPro" id="IPR051681">
    <property type="entry name" value="Ser/Thr_Kinases-Pseudokinases"/>
</dbReference>
<dbReference type="Gene3D" id="1.10.510.10">
    <property type="entry name" value="Transferase(Phosphotransferase) domain 1"/>
    <property type="match status" value="1"/>
</dbReference>
<protein>
    <recommendedName>
        <fullName evidence="1">Protein kinase domain-containing protein</fullName>
    </recommendedName>
</protein>
<dbReference type="InterPro" id="IPR011009">
    <property type="entry name" value="Kinase-like_dom_sf"/>
</dbReference>
<keyword evidence="3" id="KW-1185">Reference proteome</keyword>
<dbReference type="EMBL" id="CAJHUC010000872">
    <property type="protein sequence ID" value="CAD7698684.1"/>
    <property type="molecule type" value="Genomic_DNA"/>
</dbReference>